<evidence type="ECO:0000256" key="4">
    <source>
        <dbReference type="ARBA" id="ARBA00022553"/>
    </source>
</evidence>
<evidence type="ECO:0000256" key="1">
    <source>
        <dbReference type="ARBA" id="ARBA00000085"/>
    </source>
</evidence>
<dbReference type="SMART" id="SM00387">
    <property type="entry name" value="HATPase_c"/>
    <property type="match status" value="1"/>
</dbReference>
<dbReference type="InterPro" id="IPR010559">
    <property type="entry name" value="Sig_transdc_His_kin_internal"/>
</dbReference>
<dbReference type="Gene3D" id="6.10.340.10">
    <property type="match status" value="1"/>
</dbReference>
<feature type="domain" description="HAMP" evidence="10">
    <location>
        <begin position="336"/>
        <end position="388"/>
    </location>
</feature>
<keyword evidence="4" id="KW-0597">Phosphoprotein</keyword>
<accession>A0A1V4SQE2</accession>
<evidence type="ECO:0000313" key="12">
    <source>
        <dbReference type="Proteomes" id="UP000191554"/>
    </source>
</evidence>
<evidence type="ECO:0000256" key="6">
    <source>
        <dbReference type="ARBA" id="ARBA00022777"/>
    </source>
</evidence>
<feature type="transmembrane region" description="Helical" evidence="8">
    <location>
        <begin position="315"/>
        <end position="340"/>
    </location>
</feature>
<evidence type="ECO:0000256" key="8">
    <source>
        <dbReference type="SAM" id="Phobius"/>
    </source>
</evidence>
<reference evidence="11 12" key="1">
    <citation type="submission" date="2017-03" db="EMBL/GenBank/DDBJ databases">
        <title>Genome sequence of Clostridium hungatei DSM 14427.</title>
        <authorList>
            <person name="Poehlein A."/>
            <person name="Daniel R."/>
        </authorList>
    </citation>
    <scope>NUCLEOTIDE SEQUENCE [LARGE SCALE GENOMIC DNA]</scope>
    <source>
        <strain evidence="11 12">DSM 14427</strain>
    </source>
</reference>
<name>A0A1V4SQE2_RUMHU</name>
<evidence type="ECO:0000259" key="10">
    <source>
        <dbReference type="PROSITE" id="PS50885"/>
    </source>
</evidence>
<dbReference type="Pfam" id="PF06580">
    <property type="entry name" value="His_kinase"/>
    <property type="match status" value="1"/>
</dbReference>
<comment type="catalytic activity">
    <reaction evidence="1">
        <text>ATP + protein L-histidine = ADP + protein N-phospho-L-histidine.</text>
        <dbReference type="EC" id="2.7.13.3"/>
    </reaction>
</comment>
<dbReference type="InterPro" id="IPR036890">
    <property type="entry name" value="HATPase_C_sf"/>
</dbReference>
<dbReference type="InterPro" id="IPR003660">
    <property type="entry name" value="HAMP_dom"/>
</dbReference>
<dbReference type="EC" id="2.7.13.3" evidence="3"/>
<dbReference type="SUPFAM" id="SSF158472">
    <property type="entry name" value="HAMP domain-like"/>
    <property type="match status" value="1"/>
</dbReference>
<dbReference type="SUPFAM" id="SSF55874">
    <property type="entry name" value="ATPase domain of HSP90 chaperone/DNA topoisomerase II/histidine kinase"/>
    <property type="match status" value="1"/>
</dbReference>
<dbReference type="PANTHER" id="PTHR34220:SF7">
    <property type="entry name" value="SENSOR HISTIDINE KINASE YPDA"/>
    <property type="match status" value="1"/>
</dbReference>
<sequence length="612" mass="70160">MRIKKLFVSLIGFFSGLRLAHKLMIIYSVVIGITIIVFASQLINEANKSTELDLISDSRELMKETRYSIERAIDTSYRTINAISSDYDTMAYIKGWDRSDQTGVVDFSMDLTKKILMIRNLSPDIYQFRIYVSDPQFPEIGSIIYSDSRLKNRQTIIRETSGNPRGFWQFDHAEENYNTGTVERKSVVSLFVPLRYSNYKELGFIETTMYTDIFFRHMFSQSENQNLMAFVIDNRGNIIYDSKSAFASKFQLDKAGVIALYEGHDLKREGSELYIKHGNVPMTLIHDYIEQLDSTICYVVTNESIRKNLSNTRNLIIAESILAMVVMSVIIYFLTNILLIKMKQIIASMRKVENGRLDVRVDISGQDEMSELSFHFNRMVSKIGDLISEVVTKQEAKKNAEIHALFTQINSHFIINTLQNISMMAEIDRNYGVADAINSLGKLLRYSMKWTKEYVRLKEELDYIGNYIILMNIRYDYEIRLNIQIPPRLMEYEVLKMLLQPAVENAIYYGIEPLGQNGEITIAGYSEEECTTLEIMDNGVGMDAEAIEKVMEALEAEAAVDTRLEKKGNGIGLKNVNQRIKLSYGDQYGITISSSKGEYTKLTIKLPPALFK</sequence>
<dbReference type="GO" id="GO:0016020">
    <property type="term" value="C:membrane"/>
    <property type="evidence" value="ECO:0007669"/>
    <property type="project" value="UniProtKB-SubCell"/>
</dbReference>
<dbReference type="GO" id="GO:0000155">
    <property type="term" value="F:phosphorelay sensor kinase activity"/>
    <property type="evidence" value="ECO:0007669"/>
    <property type="project" value="InterPro"/>
</dbReference>
<keyword evidence="8" id="KW-0472">Membrane</keyword>
<comment type="caution">
    <text evidence="11">The sequence shown here is derived from an EMBL/GenBank/DDBJ whole genome shotgun (WGS) entry which is preliminary data.</text>
</comment>
<dbReference type="STRING" id="48256.CLHUN_08270"/>
<dbReference type="PROSITE" id="PS50109">
    <property type="entry name" value="HIS_KIN"/>
    <property type="match status" value="1"/>
</dbReference>
<dbReference type="Pfam" id="PF00672">
    <property type="entry name" value="HAMP"/>
    <property type="match status" value="1"/>
</dbReference>
<keyword evidence="7" id="KW-0902">Two-component regulatory system</keyword>
<evidence type="ECO:0000256" key="5">
    <source>
        <dbReference type="ARBA" id="ARBA00022679"/>
    </source>
</evidence>
<keyword evidence="6 11" id="KW-0418">Kinase</keyword>
<dbReference type="InterPro" id="IPR003594">
    <property type="entry name" value="HATPase_dom"/>
</dbReference>
<keyword evidence="8" id="KW-1133">Transmembrane helix</keyword>
<dbReference type="RefSeq" id="WP_080063294.1">
    <property type="nucleotide sequence ID" value="NZ_MZGX01000004.1"/>
</dbReference>
<feature type="domain" description="Histidine kinase" evidence="9">
    <location>
        <begin position="495"/>
        <end position="610"/>
    </location>
</feature>
<keyword evidence="12" id="KW-1185">Reference proteome</keyword>
<protein>
    <recommendedName>
        <fullName evidence="3">histidine kinase</fullName>
        <ecNumber evidence="3">2.7.13.3</ecNumber>
    </recommendedName>
</protein>
<organism evidence="11 12">
    <name type="scientific">Ruminiclostridium hungatei</name>
    <name type="common">Clostridium hungatei</name>
    <dbReference type="NCBI Taxonomy" id="48256"/>
    <lineage>
        <taxon>Bacteria</taxon>
        <taxon>Bacillati</taxon>
        <taxon>Bacillota</taxon>
        <taxon>Clostridia</taxon>
        <taxon>Eubacteriales</taxon>
        <taxon>Oscillospiraceae</taxon>
        <taxon>Ruminiclostridium</taxon>
    </lineage>
</organism>
<dbReference type="OrthoDB" id="9809348at2"/>
<comment type="subcellular location">
    <subcellularLocation>
        <location evidence="2">Membrane</location>
    </subcellularLocation>
</comment>
<dbReference type="InterPro" id="IPR050640">
    <property type="entry name" value="Bact_2-comp_sensor_kinase"/>
</dbReference>
<proteinExistence type="predicted"/>
<evidence type="ECO:0000256" key="3">
    <source>
        <dbReference type="ARBA" id="ARBA00012438"/>
    </source>
</evidence>
<evidence type="ECO:0000313" key="11">
    <source>
        <dbReference type="EMBL" id="OPX45457.1"/>
    </source>
</evidence>
<dbReference type="Proteomes" id="UP000191554">
    <property type="component" value="Unassembled WGS sequence"/>
</dbReference>
<evidence type="ECO:0000259" key="9">
    <source>
        <dbReference type="PROSITE" id="PS50109"/>
    </source>
</evidence>
<keyword evidence="5 11" id="KW-0808">Transferase</keyword>
<dbReference type="SMART" id="SM00304">
    <property type="entry name" value="HAMP"/>
    <property type="match status" value="1"/>
</dbReference>
<dbReference type="PRINTS" id="PR00344">
    <property type="entry name" value="BCTRLSENSOR"/>
</dbReference>
<dbReference type="PANTHER" id="PTHR34220">
    <property type="entry name" value="SENSOR HISTIDINE KINASE YPDA"/>
    <property type="match status" value="1"/>
</dbReference>
<dbReference type="CDD" id="cd06225">
    <property type="entry name" value="HAMP"/>
    <property type="match status" value="1"/>
</dbReference>
<dbReference type="InterPro" id="IPR004358">
    <property type="entry name" value="Sig_transdc_His_kin-like_C"/>
</dbReference>
<evidence type="ECO:0000256" key="7">
    <source>
        <dbReference type="ARBA" id="ARBA00023012"/>
    </source>
</evidence>
<dbReference type="PROSITE" id="PS50885">
    <property type="entry name" value="HAMP"/>
    <property type="match status" value="1"/>
</dbReference>
<gene>
    <name evidence="11" type="primary">yehU_3</name>
    <name evidence="11" type="ORF">CLHUN_08270</name>
</gene>
<dbReference type="AlphaFoldDB" id="A0A1V4SQE2"/>
<dbReference type="Gene3D" id="3.30.565.10">
    <property type="entry name" value="Histidine kinase-like ATPase, C-terminal domain"/>
    <property type="match status" value="1"/>
</dbReference>
<dbReference type="EMBL" id="MZGX01000004">
    <property type="protein sequence ID" value="OPX45457.1"/>
    <property type="molecule type" value="Genomic_DNA"/>
</dbReference>
<dbReference type="Pfam" id="PF02518">
    <property type="entry name" value="HATPase_c"/>
    <property type="match status" value="1"/>
</dbReference>
<keyword evidence="8" id="KW-0812">Transmembrane</keyword>
<dbReference type="InterPro" id="IPR005467">
    <property type="entry name" value="His_kinase_dom"/>
</dbReference>
<evidence type="ECO:0000256" key="2">
    <source>
        <dbReference type="ARBA" id="ARBA00004370"/>
    </source>
</evidence>